<evidence type="ECO:0000256" key="1">
    <source>
        <dbReference type="ARBA" id="ARBA00004370"/>
    </source>
</evidence>
<dbReference type="OrthoDB" id="1105498at2759"/>
<evidence type="ECO:0000256" key="5">
    <source>
        <dbReference type="SAM" id="Coils"/>
    </source>
</evidence>
<accession>A0A5A7PW41</accession>
<dbReference type="InterPro" id="IPR007656">
    <property type="entry name" value="GTD-bd"/>
</dbReference>
<comment type="subcellular location">
    <subcellularLocation>
        <location evidence="1">Membrane</location>
    </subcellularLocation>
</comment>
<dbReference type="PANTHER" id="PTHR31422:SF1">
    <property type="entry name" value="GTD-BINDING DOMAIN-CONTAINING PROTEIN"/>
    <property type="match status" value="1"/>
</dbReference>
<evidence type="ECO:0000256" key="3">
    <source>
        <dbReference type="ARBA" id="ARBA00022989"/>
    </source>
</evidence>
<keyword evidence="8" id="KW-1185">Reference proteome</keyword>
<dbReference type="PROSITE" id="PS51775">
    <property type="entry name" value="GTD_BINDING"/>
    <property type="match status" value="1"/>
</dbReference>
<keyword evidence="2" id="KW-0812">Transmembrane</keyword>
<feature type="domain" description="GTD-binding" evidence="6">
    <location>
        <begin position="5"/>
        <end position="103"/>
    </location>
</feature>
<dbReference type="GO" id="GO:0080115">
    <property type="term" value="F:myosin XI tail binding"/>
    <property type="evidence" value="ECO:0007669"/>
    <property type="project" value="UniProtKB-ARBA"/>
</dbReference>
<evidence type="ECO:0000313" key="8">
    <source>
        <dbReference type="Proteomes" id="UP000325081"/>
    </source>
</evidence>
<organism evidence="7 8">
    <name type="scientific">Striga asiatica</name>
    <name type="common">Asiatic witchweed</name>
    <name type="synonym">Buchnera asiatica</name>
    <dbReference type="NCBI Taxonomy" id="4170"/>
    <lineage>
        <taxon>Eukaryota</taxon>
        <taxon>Viridiplantae</taxon>
        <taxon>Streptophyta</taxon>
        <taxon>Embryophyta</taxon>
        <taxon>Tracheophyta</taxon>
        <taxon>Spermatophyta</taxon>
        <taxon>Magnoliopsida</taxon>
        <taxon>eudicotyledons</taxon>
        <taxon>Gunneridae</taxon>
        <taxon>Pentapetalae</taxon>
        <taxon>asterids</taxon>
        <taxon>lamiids</taxon>
        <taxon>Lamiales</taxon>
        <taxon>Orobanchaceae</taxon>
        <taxon>Buchnereae</taxon>
        <taxon>Striga</taxon>
    </lineage>
</organism>
<keyword evidence="5" id="KW-0175">Coiled coil</keyword>
<name>A0A5A7PW41_STRAF</name>
<evidence type="ECO:0000256" key="2">
    <source>
        <dbReference type="ARBA" id="ARBA00022692"/>
    </source>
</evidence>
<keyword evidence="4" id="KW-0472">Membrane</keyword>
<comment type="caution">
    <text evidence="7">The sequence shown here is derived from an EMBL/GenBank/DDBJ whole genome shotgun (WGS) entry which is preliminary data.</text>
</comment>
<evidence type="ECO:0000256" key="4">
    <source>
        <dbReference type="ARBA" id="ARBA00023136"/>
    </source>
</evidence>
<feature type="coiled-coil region" evidence="5">
    <location>
        <begin position="21"/>
        <end position="69"/>
    </location>
</feature>
<reference evidence="8" key="1">
    <citation type="journal article" date="2019" name="Curr. Biol.">
        <title>Genome Sequence of Striga asiatica Provides Insight into the Evolution of Plant Parasitism.</title>
        <authorList>
            <person name="Yoshida S."/>
            <person name="Kim S."/>
            <person name="Wafula E.K."/>
            <person name="Tanskanen J."/>
            <person name="Kim Y.M."/>
            <person name="Honaas L."/>
            <person name="Yang Z."/>
            <person name="Spallek T."/>
            <person name="Conn C.E."/>
            <person name="Ichihashi Y."/>
            <person name="Cheong K."/>
            <person name="Cui S."/>
            <person name="Der J.P."/>
            <person name="Gundlach H."/>
            <person name="Jiao Y."/>
            <person name="Hori C."/>
            <person name="Ishida J.K."/>
            <person name="Kasahara H."/>
            <person name="Kiba T."/>
            <person name="Kim M.S."/>
            <person name="Koo N."/>
            <person name="Laohavisit A."/>
            <person name="Lee Y.H."/>
            <person name="Lumba S."/>
            <person name="McCourt P."/>
            <person name="Mortimer J.C."/>
            <person name="Mutuku J.M."/>
            <person name="Nomura T."/>
            <person name="Sasaki-Sekimoto Y."/>
            <person name="Seto Y."/>
            <person name="Wang Y."/>
            <person name="Wakatake T."/>
            <person name="Sakakibara H."/>
            <person name="Demura T."/>
            <person name="Yamaguchi S."/>
            <person name="Yoneyama K."/>
            <person name="Manabe R.I."/>
            <person name="Nelson D.C."/>
            <person name="Schulman A.H."/>
            <person name="Timko M.P."/>
            <person name="dePamphilis C.W."/>
            <person name="Choi D."/>
            <person name="Shirasu K."/>
        </authorList>
    </citation>
    <scope>NUCLEOTIDE SEQUENCE [LARGE SCALE GENOMIC DNA]</scope>
    <source>
        <strain evidence="8">cv. UVA1</strain>
    </source>
</reference>
<dbReference type="Pfam" id="PF04576">
    <property type="entry name" value="Zein-binding"/>
    <property type="match status" value="1"/>
</dbReference>
<protein>
    <recommendedName>
        <fullName evidence="6">GTD-binding domain-containing protein</fullName>
    </recommendedName>
</protein>
<evidence type="ECO:0000313" key="7">
    <source>
        <dbReference type="EMBL" id="GER36742.1"/>
    </source>
</evidence>
<dbReference type="GO" id="GO:0016020">
    <property type="term" value="C:membrane"/>
    <property type="evidence" value="ECO:0007669"/>
    <property type="project" value="UniProtKB-SubCell"/>
</dbReference>
<evidence type="ECO:0000259" key="6">
    <source>
        <dbReference type="PROSITE" id="PS51775"/>
    </source>
</evidence>
<dbReference type="Proteomes" id="UP000325081">
    <property type="component" value="Unassembled WGS sequence"/>
</dbReference>
<dbReference type="AlphaFoldDB" id="A0A5A7PW41"/>
<keyword evidence="3" id="KW-1133">Transmembrane helix</keyword>
<dbReference type="EMBL" id="BKCP01005206">
    <property type="protein sequence ID" value="GER36742.1"/>
    <property type="molecule type" value="Genomic_DNA"/>
</dbReference>
<sequence>MGDEAEIWRLKHTLCAQQRLLEKLHNELDAEREASASAASEALSVILRLQREKAAVKLEGEQYKRLSEEKISHAQESLAIIEDIIHQKEMEIAALDCQVQAYRYKLLSIDFGVSGNVKFPECPSRENGIQIDSQMRKLDDRVKESECTINSCDFPQTIAADLYEVGIVDENSAKNGVGVDFHCPRVLDVFEVPHMGGIWENNEKNIEDKKWVNCEKELCEPSCLLLNGTSEIVKVEKPVECTANRDEELKLLKEIKESLNLLHEEIRVLKVKKESSKKDDPSSLCALSEAMLYFWL</sequence>
<gene>
    <name evidence="7" type="ORF">STAS_13108</name>
</gene>
<feature type="coiled-coil region" evidence="5">
    <location>
        <begin position="245"/>
        <end position="272"/>
    </location>
</feature>
<dbReference type="PANTHER" id="PTHR31422">
    <property type="entry name" value="BNAANNG28530D PROTEIN"/>
    <property type="match status" value="1"/>
</dbReference>
<proteinExistence type="predicted"/>